<dbReference type="EMBL" id="CM056741">
    <property type="protein sequence ID" value="KAJ8687378.1"/>
    <property type="molecule type" value="Genomic_DNA"/>
</dbReference>
<evidence type="ECO:0000313" key="1">
    <source>
        <dbReference type="EMBL" id="KAJ8687378.1"/>
    </source>
</evidence>
<sequence>MEFGITEFLISFAVLLFGLYYYSIGTYDFWKNRKVCGPKPLPLMGNTFDIMRGRISLGDYVTEQYKKFKEEPFIGIFARRTPILIVKDPEYIKDILIKDFSSFSDRGVTIYEKIEPLSQHLVNLDFARWKSLRSKLSPVFTSGKLKEMFHLIVDCARHFEQYLDDQVKKNPVIECRELTAKFTTDVIGECAFGLNMNSLAEEDSEFRRIGRKVFQVSTARLIKMLVRGVTPWLYKLLSPIMYDREVNDFFLNLMKQTIAHRQKSETRRNDFVDLLIDIKNQPDKVGNIEITDSLITSQAFVFFVAGFETSSTTMSNVLYELALNQNIQEEVREEILEELQRENNEIRYETIKNMKYLHKVFCETLRKYPPATILMRQAMETYTFTGAELTIPKDTRVWIPVYAIQRDPQIYPDPENFDPERFNDENISSRHPSFYLPFGDGPRNCIGARFANFQSKVGLVRVLKNYRVEVCPETCIPYVNSPRAFLLQPVGGIKLRFVKI</sequence>
<dbReference type="Proteomes" id="UP001239111">
    <property type="component" value="Chromosome 1"/>
</dbReference>
<accession>A0ACC2PW71</accession>
<proteinExistence type="predicted"/>
<organism evidence="1 2">
    <name type="scientific">Eretmocerus hayati</name>
    <dbReference type="NCBI Taxonomy" id="131215"/>
    <lineage>
        <taxon>Eukaryota</taxon>
        <taxon>Metazoa</taxon>
        <taxon>Ecdysozoa</taxon>
        <taxon>Arthropoda</taxon>
        <taxon>Hexapoda</taxon>
        <taxon>Insecta</taxon>
        <taxon>Pterygota</taxon>
        <taxon>Neoptera</taxon>
        <taxon>Endopterygota</taxon>
        <taxon>Hymenoptera</taxon>
        <taxon>Apocrita</taxon>
        <taxon>Proctotrupomorpha</taxon>
        <taxon>Chalcidoidea</taxon>
        <taxon>Aphelinidae</taxon>
        <taxon>Aphelininae</taxon>
        <taxon>Eretmocerus</taxon>
    </lineage>
</organism>
<reference evidence="1" key="1">
    <citation type="submission" date="2023-04" db="EMBL/GenBank/DDBJ databases">
        <title>A chromosome-level genome assembly of the parasitoid wasp Eretmocerus hayati.</title>
        <authorList>
            <person name="Zhong Y."/>
            <person name="Liu S."/>
            <person name="Liu Y."/>
        </authorList>
    </citation>
    <scope>NUCLEOTIDE SEQUENCE</scope>
    <source>
        <strain evidence="1">ZJU_SS_LIU_2023</strain>
    </source>
</reference>
<protein>
    <submittedName>
        <fullName evidence="1">Uncharacterized protein</fullName>
    </submittedName>
</protein>
<name>A0ACC2PW71_9HYME</name>
<gene>
    <name evidence="1" type="ORF">QAD02_023172</name>
</gene>
<keyword evidence="2" id="KW-1185">Reference proteome</keyword>
<evidence type="ECO:0000313" key="2">
    <source>
        <dbReference type="Proteomes" id="UP001239111"/>
    </source>
</evidence>
<comment type="caution">
    <text evidence="1">The sequence shown here is derived from an EMBL/GenBank/DDBJ whole genome shotgun (WGS) entry which is preliminary data.</text>
</comment>